<dbReference type="InterPro" id="IPR044925">
    <property type="entry name" value="His-Me_finger_sf"/>
</dbReference>
<proteinExistence type="predicted"/>
<dbReference type="SUPFAM" id="SSF54060">
    <property type="entry name" value="His-Me finger endonucleases"/>
    <property type="match status" value="1"/>
</dbReference>
<name>A0AA40YGD6_STEMA</name>
<keyword evidence="2" id="KW-0255">Endonuclease</keyword>
<feature type="domain" description="HNH nuclease" evidence="1">
    <location>
        <begin position="46"/>
        <end position="89"/>
    </location>
</feature>
<keyword evidence="2" id="KW-0540">Nuclease</keyword>
<dbReference type="Gene3D" id="1.10.10.60">
    <property type="entry name" value="Homeodomain-like"/>
    <property type="match status" value="1"/>
</dbReference>
<dbReference type="EMBL" id="JADUOV010000018">
    <property type="protein sequence ID" value="MBH1791981.1"/>
    <property type="molecule type" value="Genomic_DNA"/>
</dbReference>
<comment type="caution">
    <text evidence="2">The sequence shown here is derived from an EMBL/GenBank/DDBJ whole genome shotgun (WGS) entry which is preliminary data.</text>
</comment>
<dbReference type="Pfam" id="PF13392">
    <property type="entry name" value="HNH_3"/>
    <property type="match status" value="1"/>
</dbReference>
<gene>
    <name evidence="2" type="ORF">I5V89_19135</name>
</gene>
<evidence type="ECO:0000313" key="3">
    <source>
        <dbReference type="Proteomes" id="UP000634179"/>
    </source>
</evidence>
<keyword evidence="2" id="KW-0378">Hydrolase</keyword>
<protein>
    <submittedName>
        <fullName evidence="2">HNH endonuclease</fullName>
    </submittedName>
</protein>
<dbReference type="InterPro" id="IPR003615">
    <property type="entry name" value="HNH_nuc"/>
</dbReference>
<evidence type="ECO:0000313" key="2">
    <source>
        <dbReference type="EMBL" id="MBH1791981.1"/>
    </source>
</evidence>
<organism evidence="2 3">
    <name type="scientific">Stenotrophomonas maltophilia</name>
    <name type="common">Pseudomonas maltophilia</name>
    <name type="synonym">Xanthomonas maltophilia</name>
    <dbReference type="NCBI Taxonomy" id="40324"/>
    <lineage>
        <taxon>Bacteria</taxon>
        <taxon>Pseudomonadati</taxon>
        <taxon>Pseudomonadota</taxon>
        <taxon>Gammaproteobacteria</taxon>
        <taxon>Lysobacterales</taxon>
        <taxon>Lysobacteraceae</taxon>
        <taxon>Stenotrophomonas</taxon>
        <taxon>Stenotrophomonas maltophilia group</taxon>
    </lineage>
</organism>
<sequence length="159" mass="17882">MHRFREHDHGYISQCHIPLKRSGEDCALDRDGYSRASTVGAGSNRMHRRVYESLHGQVPAGMVLDHLCGNRACCNPAHLEAVTQAVNVRRSHRARLSPEQVARIKELRKDGMRPTAIGRLFGVTQSHVSHICSNRYWRTDGAPSYRTIKLRQAKACAGQ</sequence>
<reference evidence="2" key="1">
    <citation type="submission" date="2020-11" db="EMBL/GenBank/DDBJ databases">
        <title>Enhanced detection system for hospital associated transmission using whole genome sequencing surveillance.</title>
        <authorList>
            <person name="Harrison L.H."/>
            <person name="Van Tyne D."/>
            <person name="Marsh J.W."/>
            <person name="Griffith M.P."/>
            <person name="Snyder D.J."/>
            <person name="Cooper V.S."/>
            <person name="Mustapha M."/>
        </authorList>
    </citation>
    <scope>NUCLEOTIDE SEQUENCE</scope>
    <source>
        <strain evidence="2">STEN00053</strain>
    </source>
</reference>
<dbReference type="GO" id="GO:0004519">
    <property type="term" value="F:endonuclease activity"/>
    <property type="evidence" value="ECO:0007669"/>
    <property type="project" value="UniProtKB-KW"/>
</dbReference>
<evidence type="ECO:0000259" key="1">
    <source>
        <dbReference type="Pfam" id="PF13392"/>
    </source>
</evidence>
<dbReference type="AlphaFoldDB" id="A0AA40YGD6"/>
<dbReference type="Proteomes" id="UP000634179">
    <property type="component" value="Unassembled WGS sequence"/>
</dbReference>
<dbReference type="Gene3D" id="3.90.75.20">
    <property type="match status" value="1"/>
</dbReference>
<accession>A0AA40YGD6</accession>